<evidence type="ECO:0000313" key="12">
    <source>
        <dbReference type="Proteomes" id="UP000033500"/>
    </source>
</evidence>
<name>A0A0F4TRB9_PSEFL</name>
<evidence type="ECO:0000256" key="5">
    <source>
        <dbReference type="ARBA" id="ARBA00022630"/>
    </source>
</evidence>
<sequence>MNKEIVIVGSGFAARQVVKNLRRLDAAVPIRLIAADSCDEYNKPDLSHVISLNQTADDMTRQSAAEFAEMYRLTLNAGCQLTAIDRENKRISAGSEAFSYDKLILATGAQAIVPPIPGREWMVTLNSQQEYRHAQHALRAAKRVLILGAGLIGSELAMDVNRAGKQVVLMDKSCSLLASLLPVEVSSRLQHRLCQMGVEMVFNQALESIEKRDDSLLATLSNGRQISTDVIIASIGLKPDTTLAAQAGLRVDRGIEVDERMCTSDPHIFAVGDCAQIQGKLLPFLQPIQLSAMTLARNVLGGDEQVKFPAMLVKIKTPEMPLHLAGETSRKDLQWQISLESQGLVAKGLDMAGKLRAFVVSEDQMKQAFALLRQLAL</sequence>
<evidence type="ECO:0000259" key="10">
    <source>
        <dbReference type="Pfam" id="PF18113"/>
    </source>
</evidence>
<organism evidence="11 12">
    <name type="scientific">Pseudomonas fluorescens</name>
    <dbReference type="NCBI Taxonomy" id="294"/>
    <lineage>
        <taxon>Bacteria</taxon>
        <taxon>Pseudomonadati</taxon>
        <taxon>Pseudomonadota</taxon>
        <taxon>Gammaproteobacteria</taxon>
        <taxon>Pseudomonadales</taxon>
        <taxon>Pseudomonadaceae</taxon>
        <taxon>Pseudomonas</taxon>
    </lineage>
</organism>
<dbReference type="PRINTS" id="PR00411">
    <property type="entry name" value="PNDRDTASEI"/>
</dbReference>
<dbReference type="Gene3D" id="3.50.50.60">
    <property type="entry name" value="FAD/NAD(P)-binding domain"/>
    <property type="match status" value="2"/>
</dbReference>
<evidence type="ECO:0000256" key="2">
    <source>
        <dbReference type="ARBA" id="ARBA00004496"/>
    </source>
</evidence>
<gene>
    <name evidence="11" type="ORF">VC34_07870</name>
</gene>
<comment type="subcellular location">
    <subcellularLocation>
        <location evidence="2">Cytoplasm</location>
    </subcellularLocation>
</comment>
<comment type="similarity">
    <text evidence="3">Belongs to the FAD-dependent oxidoreductase family.</text>
</comment>
<dbReference type="PRINTS" id="PR00368">
    <property type="entry name" value="FADPNR"/>
</dbReference>
<evidence type="ECO:0000256" key="7">
    <source>
        <dbReference type="ARBA" id="ARBA00023002"/>
    </source>
</evidence>
<evidence type="ECO:0000313" key="11">
    <source>
        <dbReference type="EMBL" id="KJZ46619.1"/>
    </source>
</evidence>
<dbReference type="InterPro" id="IPR023753">
    <property type="entry name" value="FAD/NAD-binding_dom"/>
</dbReference>
<evidence type="ECO:0000256" key="8">
    <source>
        <dbReference type="ARBA" id="ARBA00023027"/>
    </source>
</evidence>
<feature type="domain" description="Rubredoxin binding" evidence="10">
    <location>
        <begin position="305"/>
        <end position="375"/>
    </location>
</feature>
<dbReference type="Pfam" id="PF07992">
    <property type="entry name" value="Pyr_redox_2"/>
    <property type="match status" value="1"/>
</dbReference>
<keyword evidence="6" id="KW-0274">FAD</keyword>
<evidence type="ECO:0000256" key="6">
    <source>
        <dbReference type="ARBA" id="ARBA00022827"/>
    </source>
</evidence>
<dbReference type="Proteomes" id="UP000033500">
    <property type="component" value="Unassembled WGS sequence"/>
</dbReference>
<dbReference type="GO" id="GO:0005737">
    <property type="term" value="C:cytoplasm"/>
    <property type="evidence" value="ECO:0007669"/>
    <property type="project" value="UniProtKB-SubCell"/>
</dbReference>
<evidence type="ECO:0000256" key="1">
    <source>
        <dbReference type="ARBA" id="ARBA00001974"/>
    </source>
</evidence>
<evidence type="ECO:0000256" key="3">
    <source>
        <dbReference type="ARBA" id="ARBA00006442"/>
    </source>
</evidence>
<dbReference type="InterPro" id="IPR041364">
    <property type="entry name" value="Rbx-bd"/>
</dbReference>
<reference evidence="11 12" key="1">
    <citation type="submission" date="2015-03" db="EMBL/GenBank/DDBJ databases">
        <title>Comparative genomics of Pseudomonas insights into diversity of traits involved in vanlence and defense.</title>
        <authorList>
            <person name="Qin Y."/>
        </authorList>
    </citation>
    <scope>NUCLEOTIDE SEQUENCE [LARGE SCALE GENOMIC DNA]</scope>
    <source>
        <strain evidence="11 12">C3</strain>
    </source>
</reference>
<dbReference type="InterPro" id="IPR036188">
    <property type="entry name" value="FAD/NAD-bd_sf"/>
</dbReference>
<dbReference type="EMBL" id="LACD01000005">
    <property type="protein sequence ID" value="KJZ46619.1"/>
    <property type="molecule type" value="Genomic_DNA"/>
</dbReference>
<comment type="cofactor">
    <cofactor evidence="1">
        <name>FAD</name>
        <dbReference type="ChEBI" id="CHEBI:57692"/>
    </cofactor>
</comment>
<keyword evidence="8" id="KW-0520">NAD</keyword>
<dbReference type="PANTHER" id="PTHR43429">
    <property type="entry name" value="PYRIDINE NUCLEOTIDE-DISULFIDE OXIDOREDUCTASE DOMAIN-CONTAINING"/>
    <property type="match status" value="1"/>
</dbReference>
<keyword evidence="5" id="KW-0285">Flavoprotein</keyword>
<dbReference type="RefSeq" id="WP_046046007.1">
    <property type="nucleotide sequence ID" value="NZ_LACD01000005.1"/>
</dbReference>
<dbReference type="NCBIfam" id="NF003437">
    <property type="entry name" value="PRK04965.1"/>
    <property type="match status" value="1"/>
</dbReference>
<accession>A0A0F4TRB9</accession>
<dbReference type="PANTHER" id="PTHR43429:SF3">
    <property type="entry name" value="NITRITE REDUCTASE [NAD(P)H]"/>
    <property type="match status" value="1"/>
</dbReference>
<keyword evidence="4" id="KW-0963">Cytoplasm</keyword>
<dbReference type="Pfam" id="PF18113">
    <property type="entry name" value="Rbx_binding"/>
    <property type="match status" value="1"/>
</dbReference>
<evidence type="ECO:0000256" key="4">
    <source>
        <dbReference type="ARBA" id="ARBA00022490"/>
    </source>
</evidence>
<dbReference type="SUPFAM" id="SSF51905">
    <property type="entry name" value="FAD/NAD(P)-binding domain"/>
    <property type="match status" value="1"/>
</dbReference>
<comment type="caution">
    <text evidence="11">The sequence shown here is derived from an EMBL/GenBank/DDBJ whole genome shotgun (WGS) entry which is preliminary data.</text>
</comment>
<keyword evidence="7" id="KW-0560">Oxidoreductase</keyword>
<evidence type="ECO:0000259" key="9">
    <source>
        <dbReference type="Pfam" id="PF07992"/>
    </source>
</evidence>
<dbReference type="PATRIC" id="fig|294.131.peg.5627"/>
<dbReference type="GO" id="GO:0016491">
    <property type="term" value="F:oxidoreductase activity"/>
    <property type="evidence" value="ECO:0007669"/>
    <property type="project" value="UniProtKB-KW"/>
</dbReference>
<proteinExistence type="inferred from homology"/>
<protein>
    <submittedName>
        <fullName evidence="11">NADH:flavorubredoxin oxidoreductase</fullName>
    </submittedName>
</protein>
<dbReference type="InterPro" id="IPR050260">
    <property type="entry name" value="FAD-bd_OxRdtase"/>
</dbReference>
<dbReference type="Gene3D" id="3.30.390.120">
    <property type="match status" value="1"/>
</dbReference>
<dbReference type="AlphaFoldDB" id="A0A0F4TRB9"/>
<feature type="domain" description="FAD/NAD(P)-binding" evidence="9">
    <location>
        <begin position="4"/>
        <end position="276"/>
    </location>
</feature>